<dbReference type="InterPro" id="IPR029058">
    <property type="entry name" value="AB_hydrolase_fold"/>
</dbReference>
<dbReference type="AlphaFoldDB" id="A0A0P4R541"/>
<dbReference type="PANTHER" id="PTHR43798">
    <property type="entry name" value="MONOACYLGLYCEROL LIPASE"/>
    <property type="match status" value="1"/>
</dbReference>
<proteinExistence type="predicted"/>
<dbReference type="InterPro" id="IPR050266">
    <property type="entry name" value="AB_hydrolase_sf"/>
</dbReference>
<keyword evidence="3" id="KW-1185">Reference proteome</keyword>
<dbReference type="Gene3D" id="3.40.50.1820">
    <property type="entry name" value="alpha/beta hydrolase"/>
    <property type="match status" value="1"/>
</dbReference>
<reference evidence="2 3" key="2">
    <citation type="journal article" date="2015" name="Stand. Genomic Sci.">
        <title>Draft genome sequence of marine-derived Streptomyces sp. TP-A0598, a producer of anti-MRSA antibiotic lydicamycins.</title>
        <authorList>
            <person name="Komaki H."/>
            <person name="Ichikawa N."/>
            <person name="Hosoyama A."/>
            <person name="Fujita N."/>
            <person name="Igarashi Y."/>
        </authorList>
    </citation>
    <scope>NUCLEOTIDE SEQUENCE [LARGE SCALE GENOMIC DNA]</scope>
    <source>
        <strain evidence="2 3">NBRC 110027</strain>
    </source>
</reference>
<dbReference type="GO" id="GO:0016020">
    <property type="term" value="C:membrane"/>
    <property type="evidence" value="ECO:0007669"/>
    <property type="project" value="TreeGrafter"/>
</dbReference>
<comment type="caution">
    <text evidence="2">The sequence shown here is derived from an EMBL/GenBank/DDBJ whole genome shotgun (WGS) entry which is preliminary data.</text>
</comment>
<protein>
    <recommendedName>
        <fullName evidence="1">AB hydrolase-1 domain-containing protein</fullName>
    </recommendedName>
</protein>
<dbReference type="PRINTS" id="PR00111">
    <property type="entry name" value="ABHYDROLASE"/>
</dbReference>
<dbReference type="Pfam" id="PF12697">
    <property type="entry name" value="Abhydrolase_6"/>
    <property type="match status" value="1"/>
</dbReference>
<dbReference type="Proteomes" id="UP000048965">
    <property type="component" value="Unassembled WGS sequence"/>
</dbReference>
<dbReference type="EMBL" id="BBNO01000003">
    <property type="protein sequence ID" value="GAO08170.1"/>
    <property type="molecule type" value="Genomic_DNA"/>
</dbReference>
<dbReference type="SUPFAM" id="SSF53474">
    <property type="entry name" value="alpha/beta-Hydrolases"/>
    <property type="match status" value="1"/>
</dbReference>
<reference evidence="3" key="1">
    <citation type="submission" date="2014-09" db="EMBL/GenBank/DDBJ databases">
        <title>Whole genome shotgun sequence of Streptomyces sp. NBRC 110027.</title>
        <authorList>
            <person name="Komaki H."/>
            <person name="Ichikawa N."/>
            <person name="Katano-Makiyama Y."/>
            <person name="Hosoyama A."/>
            <person name="Hashimoto M."/>
            <person name="Uohara A."/>
            <person name="Kitahashi Y."/>
            <person name="Ohji S."/>
            <person name="Kimura A."/>
            <person name="Yamazoe A."/>
            <person name="Igarashi Y."/>
            <person name="Fujita N."/>
        </authorList>
    </citation>
    <scope>NUCLEOTIDE SEQUENCE [LARGE SCALE GENOMIC DNA]</scope>
    <source>
        <strain evidence="3">NBRC 110027</strain>
    </source>
</reference>
<accession>A0A0P4R541</accession>
<gene>
    <name evidence="2" type="ORF">TPA0598_03_06310</name>
</gene>
<dbReference type="PANTHER" id="PTHR43798:SF33">
    <property type="entry name" value="HYDROLASE, PUTATIVE (AFU_ORTHOLOGUE AFUA_2G14860)-RELATED"/>
    <property type="match status" value="1"/>
</dbReference>
<organism evidence="2 3">
    <name type="scientific">Streptomyces lydicamycinicus</name>
    <dbReference type="NCBI Taxonomy" id="1546107"/>
    <lineage>
        <taxon>Bacteria</taxon>
        <taxon>Bacillati</taxon>
        <taxon>Actinomycetota</taxon>
        <taxon>Actinomycetes</taxon>
        <taxon>Kitasatosporales</taxon>
        <taxon>Streptomycetaceae</taxon>
        <taxon>Streptomyces</taxon>
    </lineage>
</organism>
<evidence type="ECO:0000259" key="1">
    <source>
        <dbReference type="Pfam" id="PF12697"/>
    </source>
</evidence>
<name>A0A0P4R541_9ACTN</name>
<dbReference type="GO" id="GO:0003824">
    <property type="term" value="F:catalytic activity"/>
    <property type="evidence" value="ECO:0007669"/>
    <property type="project" value="UniProtKB-ARBA"/>
</dbReference>
<evidence type="ECO:0000313" key="3">
    <source>
        <dbReference type="Proteomes" id="UP000048965"/>
    </source>
</evidence>
<sequence length="261" mass="27756">MRCIWGTVPDMESNEAGLPIVFVHGMRVSGTMWRPVIQALGERHPIAAPDLPGHGTRRGEPFTLPGAVEAVSDAVDQLGGRALLVGLSLGGYVAVATAGAHPDRVLGLMAMGCTALPRGAFGAVYRAAGRLAARHPEEFNRLSAFAFRRALPRPQADAMLAGGLSSEAVPGIVEAVREMDPLASLAAYPGPVWLVNGERDHFRCHERRFLNACRDGRLTVRPRCGHITSLTDTAELTRHVRDAAAAITARTHGSAPQGGQR</sequence>
<feature type="domain" description="AB hydrolase-1" evidence="1">
    <location>
        <begin position="20"/>
        <end position="230"/>
    </location>
</feature>
<evidence type="ECO:0000313" key="2">
    <source>
        <dbReference type="EMBL" id="GAO08170.1"/>
    </source>
</evidence>
<dbReference type="InterPro" id="IPR000073">
    <property type="entry name" value="AB_hydrolase_1"/>
</dbReference>